<name>A0A2S8D3Z2_SHIDY</name>
<dbReference type="AlphaFoldDB" id="A0A2S8D3Z2"/>
<organism evidence="1 2">
    <name type="scientific">Shigella dysenteriae</name>
    <dbReference type="NCBI Taxonomy" id="622"/>
    <lineage>
        <taxon>Bacteria</taxon>
        <taxon>Pseudomonadati</taxon>
        <taxon>Pseudomonadota</taxon>
        <taxon>Gammaproteobacteria</taxon>
        <taxon>Enterobacterales</taxon>
        <taxon>Enterobacteriaceae</taxon>
        <taxon>Shigella</taxon>
    </lineage>
</organism>
<feature type="non-terminal residue" evidence="1">
    <location>
        <position position="43"/>
    </location>
</feature>
<reference evidence="1 2" key="1">
    <citation type="submission" date="2018-02" db="EMBL/GenBank/DDBJ databases">
        <title>Distribution and characterization of Shiga toxin converting temperate phage carried by Shigella flexneri in Hispaniola.</title>
        <authorList>
            <person name="Fogolari M."/>
            <person name="Mavian C."/>
            <person name="Angeletti S."/>
            <person name="Salemi M."/>
            <person name="Lampel K.A."/>
            <person name="Maurelli A.T."/>
        </authorList>
    </citation>
    <scope>NUCLEOTIDE SEQUENCE [LARGE SCALE GENOMIC DNA]</scope>
    <source>
        <strain evidence="1 2">BS979</strain>
    </source>
</reference>
<protein>
    <submittedName>
        <fullName evidence="1">Mobilization protein</fullName>
    </submittedName>
</protein>
<dbReference type="Proteomes" id="UP000238186">
    <property type="component" value="Unassembled WGS sequence"/>
</dbReference>
<evidence type="ECO:0000313" key="1">
    <source>
        <dbReference type="EMBL" id="PQM94298.1"/>
    </source>
</evidence>
<proteinExistence type="predicted"/>
<evidence type="ECO:0000313" key="2">
    <source>
        <dbReference type="Proteomes" id="UP000238186"/>
    </source>
</evidence>
<comment type="caution">
    <text evidence="1">The sequence shown here is derived from an EMBL/GenBank/DDBJ whole genome shotgun (WGS) entry which is preliminary data.</text>
</comment>
<accession>A0A2S8D3Z2</accession>
<gene>
    <name evidence="1" type="ORF">C5K18_29770</name>
</gene>
<dbReference type="EMBL" id="PUGT01000739">
    <property type="protein sequence ID" value="PQM94298.1"/>
    <property type="molecule type" value="Genomic_DNA"/>
</dbReference>
<sequence length="43" mass="4706">MIVKFHARGKGGGSGPVDYLLGRERNQEGARVLRGAPEEVREL</sequence>